<keyword evidence="11" id="KW-1185">Reference proteome</keyword>
<evidence type="ECO:0000313" key="10">
    <source>
        <dbReference type="Ensembl" id="ENSLBEP00000024388.1"/>
    </source>
</evidence>
<dbReference type="GO" id="GO:1901317">
    <property type="term" value="P:regulation of flagellated sperm motility"/>
    <property type="evidence" value="ECO:0007669"/>
    <property type="project" value="TreeGrafter"/>
</dbReference>
<evidence type="ECO:0000256" key="9">
    <source>
        <dbReference type="ARBA" id="ARBA00045321"/>
    </source>
</evidence>
<dbReference type="PANTHER" id="PTHR21442">
    <property type="entry name" value="CILIA- AND FLAGELLA-ASSOCIATED PROTEIN 206"/>
    <property type="match status" value="1"/>
</dbReference>
<comment type="subcellular location">
    <subcellularLocation>
        <location evidence="1">Cytoplasm</location>
        <location evidence="1">Cytoskeleton</location>
        <location evidence="1">Cilium axoneme</location>
    </subcellularLocation>
</comment>
<evidence type="ECO:0000256" key="4">
    <source>
        <dbReference type="ARBA" id="ARBA00022490"/>
    </source>
</evidence>
<dbReference type="Ensembl" id="ENSLBET00000025643.1">
    <property type="protein sequence ID" value="ENSLBEP00000024388.1"/>
    <property type="gene ID" value="ENSLBEG00000018685.1"/>
</dbReference>
<reference evidence="10" key="1">
    <citation type="submission" date="2025-08" db="UniProtKB">
        <authorList>
            <consortium name="Ensembl"/>
        </authorList>
    </citation>
    <scope>IDENTIFICATION</scope>
</reference>
<keyword evidence="4" id="KW-0963">Cytoplasm</keyword>
<comment type="similarity">
    <text evidence="2">Belongs to the CFAP206 family.</text>
</comment>
<accession>A0A3Q3FZY1</accession>
<sequence>MSGGHAESLIKNIIGDIVRECAVRGHAVSETLVAFMVKAVVLDPRNGFNVDRILTKQDVQKLEELCLDKLMEKCSPSLDTIKVQVYFDLIDFIPNQTQVRLITQVTTMRAITMEGNTQRKEWTHETLKTTTK</sequence>
<dbReference type="PANTHER" id="PTHR21442:SF0">
    <property type="entry name" value="CILIA- AND FLAGELLA-ASSOCIATED PROTEIN 206"/>
    <property type="match status" value="1"/>
</dbReference>
<dbReference type="GO" id="GO:0036064">
    <property type="term" value="C:ciliary basal body"/>
    <property type="evidence" value="ECO:0007669"/>
    <property type="project" value="TreeGrafter"/>
</dbReference>
<dbReference type="GO" id="GO:0007288">
    <property type="term" value="P:sperm axoneme assembly"/>
    <property type="evidence" value="ECO:0007669"/>
    <property type="project" value="TreeGrafter"/>
</dbReference>
<evidence type="ECO:0000313" key="11">
    <source>
        <dbReference type="Proteomes" id="UP000261660"/>
    </source>
</evidence>
<evidence type="ECO:0000256" key="7">
    <source>
        <dbReference type="ARBA" id="ARBA00023212"/>
    </source>
</evidence>
<keyword evidence="7" id="KW-0206">Cytoskeleton</keyword>
<evidence type="ECO:0000256" key="1">
    <source>
        <dbReference type="ARBA" id="ARBA00004430"/>
    </source>
</evidence>
<name>A0A3Q3FZY1_9LABR</name>
<dbReference type="AlphaFoldDB" id="A0A3Q3FZY1"/>
<reference evidence="10" key="2">
    <citation type="submission" date="2025-09" db="UniProtKB">
        <authorList>
            <consortium name="Ensembl"/>
        </authorList>
    </citation>
    <scope>IDENTIFICATION</scope>
</reference>
<evidence type="ECO:0000256" key="2">
    <source>
        <dbReference type="ARBA" id="ARBA00010500"/>
    </source>
</evidence>
<dbReference type="GeneTree" id="ENSGT00390000016036"/>
<organism evidence="10 11">
    <name type="scientific">Labrus bergylta</name>
    <name type="common">ballan wrasse</name>
    <dbReference type="NCBI Taxonomy" id="56723"/>
    <lineage>
        <taxon>Eukaryota</taxon>
        <taxon>Metazoa</taxon>
        <taxon>Chordata</taxon>
        <taxon>Craniata</taxon>
        <taxon>Vertebrata</taxon>
        <taxon>Euteleostomi</taxon>
        <taxon>Actinopterygii</taxon>
        <taxon>Neopterygii</taxon>
        <taxon>Teleostei</taxon>
        <taxon>Neoteleostei</taxon>
        <taxon>Acanthomorphata</taxon>
        <taxon>Eupercaria</taxon>
        <taxon>Labriformes</taxon>
        <taxon>Labridae</taxon>
        <taxon>Labrus</taxon>
    </lineage>
</organism>
<evidence type="ECO:0000256" key="5">
    <source>
        <dbReference type="ARBA" id="ARBA00022794"/>
    </source>
</evidence>
<comment type="function">
    <text evidence="9">Essential for sperm motility and is involved in the regulation of the beating frequency of motile cilia on the epithelial cells of the respiratory tract. Required for the establishment of radial spokes in sperm flagella.</text>
</comment>
<dbReference type="InParanoid" id="A0A3Q3FZY1"/>
<evidence type="ECO:0000256" key="3">
    <source>
        <dbReference type="ARBA" id="ARBA00021602"/>
    </source>
</evidence>
<dbReference type="GO" id="GO:0005930">
    <property type="term" value="C:axoneme"/>
    <property type="evidence" value="ECO:0007669"/>
    <property type="project" value="UniProtKB-SubCell"/>
</dbReference>
<keyword evidence="8" id="KW-0966">Cell projection</keyword>
<keyword evidence="5" id="KW-0970">Cilium biogenesis/degradation</keyword>
<proteinExistence type="inferred from homology"/>
<evidence type="ECO:0000256" key="6">
    <source>
        <dbReference type="ARBA" id="ARBA00023069"/>
    </source>
</evidence>
<dbReference type="GO" id="GO:0003356">
    <property type="term" value="P:regulation of cilium beat frequency"/>
    <property type="evidence" value="ECO:0007669"/>
    <property type="project" value="TreeGrafter"/>
</dbReference>
<keyword evidence="6" id="KW-0969">Cilium</keyword>
<protein>
    <recommendedName>
        <fullName evidence="3">Cilia- and flagella-associated protein 206</fullName>
    </recommendedName>
</protein>
<dbReference type="InterPro" id="IPR021897">
    <property type="entry name" value="FAP206"/>
</dbReference>
<evidence type="ECO:0000256" key="8">
    <source>
        <dbReference type="ARBA" id="ARBA00023273"/>
    </source>
</evidence>
<dbReference type="STRING" id="56723.ENSLBEP00000024388"/>
<dbReference type="Proteomes" id="UP000261660">
    <property type="component" value="Unplaced"/>
</dbReference>